<proteinExistence type="predicted"/>
<gene>
    <name evidence="1" type="ORF">UFOPK3268_00318</name>
</gene>
<evidence type="ECO:0000313" key="1">
    <source>
        <dbReference type="EMBL" id="CAB4846849.1"/>
    </source>
</evidence>
<reference evidence="1" key="1">
    <citation type="submission" date="2020-05" db="EMBL/GenBank/DDBJ databases">
        <authorList>
            <person name="Chiriac C."/>
            <person name="Salcher M."/>
            <person name="Ghai R."/>
            <person name="Kavagutti S V."/>
        </authorList>
    </citation>
    <scope>NUCLEOTIDE SEQUENCE</scope>
</reference>
<dbReference type="EMBL" id="CAFBIZ010000023">
    <property type="protein sequence ID" value="CAB4846849.1"/>
    <property type="molecule type" value="Genomic_DNA"/>
</dbReference>
<sequence>MNASPPAASTPRLSRPTVVVVALNDRRTQAYVLASALAIATRADVTVLRPSVDGARLESAYGLVRLVDVAIDVPLTDQAIDARTRRRVAVLPVRIVDRAAGVAWRAFDRARSRIAMAGRSPEGRQEAEALDHAMAREIDALAPDVIHAHGVVVALAASRASARLVRSGRATPWIFDVGHWPLGLPTPGARSPRELAGWRTLERSLVAGAARVVSSQPVGREVSLQFAYADVAGFEVGSVTLGGDADPGVAVGTIAAQVLPSPIRIGVGPANSAGQGWAWADAAARLIPDVTHEVIAIDSGRFAYPCDVSVSARRYARDATWADRVTERALAQWTHAIFEAGRPILGTRHGRDFRGDEGVLRAAGIRTALAFHGSEIRDPRRHVLTHQYSPFQDVGDPMTRTLQAKVDALLPLIAAFGGPIFVSTPDLLDYLPNAAWLPVVVDARGWPSPRPLWSRPIPLVVHAPSNAALKGTRDVEQVLTPLANRGLIEYRRIEGVAQSEVARVVADADVVVDQLLLGLYGVLACEGMALGRVVVGNVGDTLRSRVPTEVPVIEADPSTLAAVIAEILDSRSDAASHAADGPAFVTEWHDGRRSAQALEAFLSEPGRT</sequence>
<protein>
    <submittedName>
        <fullName evidence="1">Unannotated protein</fullName>
    </submittedName>
</protein>
<organism evidence="1">
    <name type="scientific">freshwater metagenome</name>
    <dbReference type="NCBI Taxonomy" id="449393"/>
    <lineage>
        <taxon>unclassified sequences</taxon>
        <taxon>metagenomes</taxon>
        <taxon>ecological metagenomes</taxon>
    </lineage>
</organism>
<accession>A0A6J7BS50</accession>
<name>A0A6J7BS50_9ZZZZ</name>
<dbReference type="AlphaFoldDB" id="A0A6J7BS50"/>
<dbReference type="SUPFAM" id="SSF53756">
    <property type="entry name" value="UDP-Glycosyltransferase/glycogen phosphorylase"/>
    <property type="match status" value="1"/>
</dbReference>